<accession>A0A6M0IMZ3</accession>
<gene>
    <name evidence="1" type="ORF">GK091_15480</name>
</gene>
<name>A0A6M0IMZ3_9BACT</name>
<dbReference type="AlphaFoldDB" id="A0A6M0IMZ3"/>
<evidence type="ECO:0000313" key="2">
    <source>
        <dbReference type="Proteomes" id="UP000477386"/>
    </source>
</evidence>
<organism evidence="1 2">
    <name type="scientific">Spirosoma agri</name>
    <dbReference type="NCBI Taxonomy" id="1987381"/>
    <lineage>
        <taxon>Bacteria</taxon>
        <taxon>Pseudomonadati</taxon>
        <taxon>Bacteroidota</taxon>
        <taxon>Cytophagia</taxon>
        <taxon>Cytophagales</taxon>
        <taxon>Cytophagaceae</taxon>
        <taxon>Spirosoma</taxon>
    </lineage>
</organism>
<dbReference type="RefSeq" id="WP_164039990.1">
    <property type="nucleotide sequence ID" value="NZ_JAAGNZ010000001.1"/>
</dbReference>
<keyword evidence="2" id="KW-1185">Reference proteome</keyword>
<proteinExistence type="predicted"/>
<comment type="caution">
    <text evidence="1">The sequence shown here is derived from an EMBL/GenBank/DDBJ whole genome shotgun (WGS) entry which is preliminary data.</text>
</comment>
<dbReference type="Proteomes" id="UP000477386">
    <property type="component" value="Unassembled WGS sequence"/>
</dbReference>
<reference evidence="1 2" key="1">
    <citation type="submission" date="2020-02" db="EMBL/GenBank/DDBJ databases">
        <title>Draft genome sequence of two Spirosoma agri KCTC 52727 and Spirosoma terrae KCTC 52035.</title>
        <authorList>
            <person name="Rojas J."/>
            <person name="Ambika Manirajan B."/>
            <person name="Ratering S."/>
            <person name="Suarez C."/>
            <person name="Schnell S."/>
        </authorList>
    </citation>
    <scope>NUCLEOTIDE SEQUENCE [LARGE SCALE GENOMIC DNA]</scope>
    <source>
        <strain evidence="1 2">KCTC 52727</strain>
    </source>
</reference>
<protein>
    <submittedName>
        <fullName evidence="1">Uncharacterized protein</fullName>
    </submittedName>
</protein>
<evidence type="ECO:0000313" key="1">
    <source>
        <dbReference type="EMBL" id="NEU68293.1"/>
    </source>
</evidence>
<dbReference type="EMBL" id="JAAGNZ010000001">
    <property type="protein sequence ID" value="NEU68293.1"/>
    <property type="molecule type" value="Genomic_DNA"/>
</dbReference>
<sequence>MDTTPKLLQFDRRTIATMNAINRVLDRLSTTSISGAGISAFSNHLSSQKMDWLIPVAAFIVGASSQAIRELLTYLVSIAKIENPLTN</sequence>